<dbReference type="STRING" id="28230.SAMN05878443_2352"/>
<evidence type="ECO:0000256" key="1">
    <source>
        <dbReference type="ARBA" id="ARBA00038283"/>
    </source>
</evidence>
<keyword evidence="5" id="KW-1185">Reference proteome</keyword>
<evidence type="ECO:0000259" key="3">
    <source>
        <dbReference type="Pfam" id="PF06430"/>
    </source>
</evidence>
<dbReference type="GO" id="GO:0006270">
    <property type="term" value="P:DNA replication initiation"/>
    <property type="evidence" value="ECO:0007669"/>
    <property type="project" value="InterPro"/>
</dbReference>
<dbReference type="GO" id="GO:0003887">
    <property type="term" value="F:DNA-directed DNA polymerase activity"/>
    <property type="evidence" value="ECO:0007669"/>
    <property type="project" value="InterPro"/>
</dbReference>
<organism evidence="4 5">
    <name type="scientific">Carnobacterium alterfunditum</name>
    <dbReference type="NCBI Taxonomy" id="28230"/>
    <lineage>
        <taxon>Bacteria</taxon>
        <taxon>Bacillati</taxon>
        <taxon>Bacillota</taxon>
        <taxon>Bacilli</taxon>
        <taxon>Lactobacillales</taxon>
        <taxon>Carnobacteriaceae</taxon>
        <taxon>Carnobacterium</taxon>
    </lineage>
</organism>
<proteinExistence type="inferred from homology"/>
<evidence type="ECO:0000313" key="5">
    <source>
        <dbReference type="Proteomes" id="UP000184758"/>
    </source>
</evidence>
<dbReference type="AlphaFoldDB" id="A0A1N6IIC9"/>
<evidence type="ECO:0000259" key="2">
    <source>
        <dbReference type="Pfam" id="PF01051"/>
    </source>
</evidence>
<dbReference type="InterPro" id="IPR000525">
    <property type="entry name" value="Initiator_Rep_WH1"/>
</dbReference>
<sequence>MLDTYTPNITQKVISMEDLYNKKAVESNDLISSVAKMDKIPLKIFELAVSCLDIENPPKDNAVHISKATLFDFFKVNDNDKHFRFKKALTNLHQQSIFEVKEENEYGKLKYKIISPISSSEWNDFDDNVRIKFTEDIMPYLIDLKRNFTQYLITDIMELNSKYSVILYKWLSMFYNQYEVYKDNGQRREDQLEKLKNPYIDLKELRRITNTVDRYTRFPNFEARVLETATKEITNHTHFNLSYDKVKSGREIVGIRFYIKKVSPKVPLPYKDNSKKAQKSIAETEKEENEIYDNALKSKYVITLVKNDLIESVDILDRRFMVRLSNTIFPLYDTIQKYKGLDGVIEHISYVKSNMIDYDENKKNIIKYLKVSAEDYMKFIKTNNI</sequence>
<feature type="domain" description="Lactococcus lactis RepB C-terminal" evidence="3">
    <location>
        <begin position="269"/>
        <end position="383"/>
    </location>
</feature>
<dbReference type="InterPro" id="IPR010931">
    <property type="entry name" value="L_lactis_RepB_C"/>
</dbReference>
<protein>
    <submittedName>
        <fullName evidence="4">Protein involved in initiation of plasmid replication</fullName>
    </submittedName>
</protein>
<gene>
    <name evidence="4" type="ORF">SAMN05878443_2352</name>
</gene>
<dbReference type="eggNOG" id="COG5527">
    <property type="taxonomic scope" value="Bacteria"/>
</dbReference>
<comment type="similarity">
    <text evidence="1">Belongs to the initiator RepB protein family.</text>
</comment>
<dbReference type="EMBL" id="FSRN01000002">
    <property type="protein sequence ID" value="SIO31784.1"/>
    <property type="molecule type" value="Genomic_DNA"/>
</dbReference>
<dbReference type="InterPro" id="IPR036388">
    <property type="entry name" value="WH-like_DNA-bd_sf"/>
</dbReference>
<reference evidence="5" key="1">
    <citation type="submission" date="2016-11" db="EMBL/GenBank/DDBJ databases">
        <authorList>
            <person name="Varghese N."/>
            <person name="Submissions S."/>
        </authorList>
    </citation>
    <scope>NUCLEOTIDE SEQUENCE [LARGE SCALE GENOMIC DNA]</scope>
    <source>
        <strain evidence="5">313</strain>
    </source>
</reference>
<dbReference type="Pfam" id="PF06430">
    <property type="entry name" value="L_lactis_RepB_C"/>
    <property type="match status" value="1"/>
</dbReference>
<dbReference type="RefSeq" id="WP_034545116.1">
    <property type="nucleotide sequence ID" value="NZ_FSRN01000002.1"/>
</dbReference>
<dbReference type="Gene3D" id="1.10.10.10">
    <property type="entry name" value="Winged helix-like DNA-binding domain superfamily/Winged helix DNA-binding domain"/>
    <property type="match status" value="2"/>
</dbReference>
<dbReference type="InterPro" id="IPR036390">
    <property type="entry name" value="WH_DNA-bd_sf"/>
</dbReference>
<dbReference type="Pfam" id="PF21205">
    <property type="entry name" value="Rep3_C"/>
    <property type="match status" value="1"/>
</dbReference>
<dbReference type="OrthoDB" id="9765378at2"/>
<name>A0A1N6IIC9_9LACT</name>
<dbReference type="Pfam" id="PF01051">
    <property type="entry name" value="Rep3_N"/>
    <property type="match status" value="1"/>
</dbReference>
<dbReference type="Proteomes" id="UP000184758">
    <property type="component" value="Unassembled WGS sequence"/>
</dbReference>
<feature type="domain" description="Initiator Rep protein WH1" evidence="2">
    <location>
        <begin position="24"/>
        <end position="172"/>
    </location>
</feature>
<dbReference type="SUPFAM" id="SSF46785">
    <property type="entry name" value="Winged helix' DNA-binding domain"/>
    <property type="match status" value="2"/>
</dbReference>
<accession>A0A1N6IIC9</accession>
<evidence type="ECO:0000313" key="4">
    <source>
        <dbReference type="EMBL" id="SIO31784.1"/>
    </source>
</evidence>